<dbReference type="EMBL" id="MWQN01000003">
    <property type="protein sequence ID" value="OPC77767.1"/>
    <property type="molecule type" value="Genomic_DNA"/>
</dbReference>
<evidence type="ECO:0000313" key="10">
    <source>
        <dbReference type="Proteomes" id="UP000190037"/>
    </source>
</evidence>
<name>A0A1T3NLP3_9ACTN</name>
<evidence type="ECO:0000256" key="2">
    <source>
        <dbReference type="ARBA" id="ARBA00007951"/>
    </source>
</evidence>
<comment type="function">
    <text evidence="1">Alpha-L-fucosidase is responsible for hydrolyzing the alpha-1,6-linked fucose joined to the reducing-end N-acetylglucosamine of the carbohydrate moieties of glycoproteins.</text>
</comment>
<evidence type="ECO:0000256" key="7">
    <source>
        <dbReference type="PIRSR" id="PIRSR001092-1"/>
    </source>
</evidence>
<gene>
    <name evidence="9" type="ORF">B4N89_36385</name>
</gene>
<protein>
    <recommendedName>
        <fullName evidence="3">alpha-L-fucosidase</fullName>
        <ecNumber evidence="3">3.2.1.51</ecNumber>
    </recommendedName>
</protein>
<dbReference type="Gene3D" id="3.20.20.80">
    <property type="entry name" value="Glycosidases"/>
    <property type="match status" value="1"/>
</dbReference>
<comment type="similarity">
    <text evidence="2">Belongs to the glycosyl hydrolase 29 family.</text>
</comment>
<reference evidence="9 10" key="1">
    <citation type="submission" date="2017-03" db="EMBL/GenBank/DDBJ databases">
        <title>Draft genome sequence of Streptomyces scabrisporus NF3, endophyte isolated from Amphipterygium adstringens.</title>
        <authorList>
            <person name="Vazquez M."/>
            <person name="Ceapa C.D."/>
            <person name="Rodriguez Luna D."/>
            <person name="Sanchez Esquivel S."/>
        </authorList>
    </citation>
    <scope>NUCLEOTIDE SEQUENCE [LARGE SCALE GENOMIC DNA]</scope>
    <source>
        <strain evidence="9 10">NF3</strain>
    </source>
</reference>
<dbReference type="STRING" id="159449.B4N89_36385"/>
<keyword evidence="4" id="KW-0732">Signal</keyword>
<dbReference type="OrthoDB" id="5526311at2"/>
<dbReference type="GO" id="GO:0005764">
    <property type="term" value="C:lysosome"/>
    <property type="evidence" value="ECO:0007669"/>
    <property type="project" value="TreeGrafter"/>
</dbReference>
<keyword evidence="6" id="KW-0326">Glycosidase</keyword>
<dbReference type="InterPro" id="IPR057739">
    <property type="entry name" value="Glyco_hydro_29_N"/>
</dbReference>
<organism evidence="9 10">
    <name type="scientific">Embleya scabrispora</name>
    <dbReference type="NCBI Taxonomy" id="159449"/>
    <lineage>
        <taxon>Bacteria</taxon>
        <taxon>Bacillati</taxon>
        <taxon>Actinomycetota</taxon>
        <taxon>Actinomycetes</taxon>
        <taxon>Kitasatosporales</taxon>
        <taxon>Streptomycetaceae</taxon>
        <taxon>Embleya</taxon>
    </lineage>
</organism>
<comment type="caution">
    <text evidence="9">The sequence shown here is derived from an EMBL/GenBank/DDBJ whole genome shotgun (WGS) entry which is preliminary data.</text>
</comment>
<dbReference type="InterPro" id="IPR000933">
    <property type="entry name" value="Glyco_hydro_29"/>
</dbReference>
<feature type="domain" description="Glycoside hydrolase family 29 N-terminal" evidence="8">
    <location>
        <begin position="3"/>
        <end position="303"/>
    </location>
</feature>
<keyword evidence="5" id="KW-0378">Hydrolase</keyword>
<accession>A0A1T3NLP3</accession>
<dbReference type="AlphaFoldDB" id="A0A1T3NLP3"/>
<dbReference type="PIRSF" id="PIRSF001092">
    <property type="entry name" value="Alpha-L-fucosidase"/>
    <property type="match status" value="1"/>
</dbReference>
<evidence type="ECO:0000256" key="4">
    <source>
        <dbReference type="ARBA" id="ARBA00022729"/>
    </source>
</evidence>
<evidence type="ECO:0000256" key="5">
    <source>
        <dbReference type="ARBA" id="ARBA00022801"/>
    </source>
</evidence>
<proteinExistence type="inferred from homology"/>
<dbReference type="InterPro" id="IPR017853">
    <property type="entry name" value="GH"/>
</dbReference>
<evidence type="ECO:0000256" key="1">
    <source>
        <dbReference type="ARBA" id="ARBA00004071"/>
    </source>
</evidence>
<evidence type="ECO:0000259" key="8">
    <source>
        <dbReference type="Pfam" id="PF01120"/>
    </source>
</evidence>
<dbReference type="GO" id="GO:0016139">
    <property type="term" value="P:glycoside catabolic process"/>
    <property type="evidence" value="ECO:0007669"/>
    <property type="project" value="TreeGrafter"/>
</dbReference>
<evidence type="ECO:0000256" key="3">
    <source>
        <dbReference type="ARBA" id="ARBA00012662"/>
    </source>
</evidence>
<dbReference type="Pfam" id="PF01120">
    <property type="entry name" value="Alpha_L_fucos"/>
    <property type="match status" value="1"/>
</dbReference>
<dbReference type="SUPFAM" id="SSF51445">
    <property type="entry name" value="(Trans)glycosidases"/>
    <property type="match status" value="1"/>
</dbReference>
<dbReference type="PANTHER" id="PTHR10030:SF37">
    <property type="entry name" value="ALPHA-L-FUCOSIDASE-RELATED"/>
    <property type="match status" value="1"/>
</dbReference>
<feature type="site" description="May be important for catalysis" evidence="7">
    <location>
        <position position="235"/>
    </location>
</feature>
<sequence>MTTQTWFADAKLGIFVHWGIYAVDGVAESWSFFNGEVSYESYMQQLGRFTAARYDAEEWAELFEKAGARYAVLTAKHHDGVALWKTAHSDVNVVERTPAGRDLVAPFTEALRRHDLKVGLYFSHLDWSHPDYPYRSLAQLRAAPTVEAPENWDRFLTFHRDQLREVVTGYRPDLLWFDGEWEIPEPLWRMDEVHADLVTMKPDTVFNGRLLGHGDYSTPEQGAPITPPEGPWELCYTINNSWGHREADRDHKPLSFLIQLFVETIGAGGNLLLDVGPRPDGTIPSEQASRLEGLGRWIRRNEEAVYGTERGIPSGHFHGPTTLSKDRRTLYVFAFDPPRDHLTIRGLKNEVKRISVVGTGETPAHRRVGGMDPVPGVLLIDAPATCDRYVTAVAVELDGELELYRGEGRG</sequence>
<dbReference type="RefSeq" id="WP_078980859.1">
    <property type="nucleotide sequence ID" value="NZ_MWQN01000003.1"/>
</dbReference>
<evidence type="ECO:0000313" key="9">
    <source>
        <dbReference type="EMBL" id="OPC77767.1"/>
    </source>
</evidence>
<dbReference type="GO" id="GO:0006004">
    <property type="term" value="P:fucose metabolic process"/>
    <property type="evidence" value="ECO:0007669"/>
    <property type="project" value="InterPro"/>
</dbReference>
<dbReference type="PANTHER" id="PTHR10030">
    <property type="entry name" value="ALPHA-L-FUCOSIDASE"/>
    <property type="match status" value="1"/>
</dbReference>
<dbReference type="PRINTS" id="PR00741">
    <property type="entry name" value="GLHYDRLASE29"/>
</dbReference>
<evidence type="ECO:0000256" key="6">
    <source>
        <dbReference type="ARBA" id="ARBA00023295"/>
    </source>
</evidence>
<dbReference type="Proteomes" id="UP000190037">
    <property type="component" value="Unassembled WGS sequence"/>
</dbReference>
<keyword evidence="10" id="KW-1185">Reference proteome</keyword>
<dbReference type="GO" id="GO:0004560">
    <property type="term" value="F:alpha-L-fucosidase activity"/>
    <property type="evidence" value="ECO:0007669"/>
    <property type="project" value="InterPro"/>
</dbReference>
<dbReference type="SMART" id="SM00812">
    <property type="entry name" value="Alpha_L_fucos"/>
    <property type="match status" value="1"/>
</dbReference>
<dbReference type="InterPro" id="IPR016286">
    <property type="entry name" value="FUC_metazoa-typ"/>
</dbReference>
<dbReference type="EC" id="3.2.1.51" evidence="3"/>